<proteinExistence type="predicted"/>
<gene>
    <name evidence="1" type="ORF">FVB9532_00796</name>
</gene>
<reference evidence="1" key="1">
    <citation type="submission" date="2019-09" db="EMBL/GenBank/DDBJ databases">
        <authorList>
            <person name="Rodrigo-Torres L."/>
            <person name="Arahal R. D."/>
            <person name="Lucena T."/>
        </authorList>
    </citation>
    <scope>NUCLEOTIDE SEQUENCE</scope>
    <source>
        <strain evidence="1">ISS653</strain>
    </source>
</reference>
<sequence>MSDLTTIKENIQNWNLNRNGKNAIKFLNSGNGFLISENDFKNWSEIKPTPNNINCYLAINKNNDFVIYLVDDITDSSGNYTVGVNLFEKRFEEYFDNLPGLSNSLLKSTLPPSEADSRITNWVLCSNAWICHKQSLRQEKESVEQGEMVQVFTIPFLDLKDLFINKKFENLKATFALKYYETKEVQGYDMEVILAKTDFNNDPEAGVSLVKESFADTSHPHPPYSLTPNKFNLLR</sequence>
<protein>
    <submittedName>
        <fullName evidence="1">Uncharacterized protein</fullName>
    </submittedName>
</protein>
<comment type="caution">
    <text evidence="1">The sequence shown here is derived from an EMBL/GenBank/DDBJ whole genome shotgun (WGS) entry which is preliminary data.</text>
</comment>
<keyword evidence="2" id="KW-1185">Reference proteome</keyword>
<dbReference type="Proteomes" id="UP000356253">
    <property type="component" value="Unassembled WGS sequence"/>
</dbReference>
<organism evidence="1 2">
    <name type="scientific">Mesonia oceanica</name>
    <dbReference type="NCBI Taxonomy" id="2687242"/>
    <lineage>
        <taxon>Bacteria</taxon>
        <taxon>Pseudomonadati</taxon>
        <taxon>Bacteroidota</taxon>
        <taxon>Flavobacteriia</taxon>
        <taxon>Flavobacteriales</taxon>
        <taxon>Flavobacteriaceae</taxon>
        <taxon>Mesonia</taxon>
    </lineage>
</organism>
<dbReference type="EMBL" id="CABVMM010000003">
    <property type="protein sequence ID" value="VVU99541.1"/>
    <property type="molecule type" value="Genomic_DNA"/>
</dbReference>
<evidence type="ECO:0000313" key="2">
    <source>
        <dbReference type="Proteomes" id="UP000356253"/>
    </source>
</evidence>
<evidence type="ECO:0000313" key="1">
    <source>
        <dbReference type="EMBL" id="VVU99541.1"/>
    </source>
</evidence>
<accession>A0AC61Y4Z4</accession>
<name>A0AC61Y4Z4_9FLAO</name>